<feature type="chain" id="PRO_5044860898" description="Biotin--protein ligase" evidence="2">
    <location>
        <begin position="22"/>
        <end position="314"/>
    </location>
</feature>
<name>A0ABD0QB01_CIRMR</name>
<dbReference type="PANTHER" id="PTHR12835">
    <property type="entry name" value="BIOTIN PROTEIN LIGASE"/>
    <property type="match status" value="1"/>
</dbReference>
<evidence type="ECO:0000256" key="2">
    <source>
        <dbReference type="SAM" id="SignalP"/>
    </source>
</evidence>
<protein>
    <recommendedName>
        <fullName evidence="5">Biotin--protein ligase</fullName>
    </recommendedName>
</protein>
<dbReference type="Proteomes" id="UP001529510">
    <property type="component" value="Unassembled WGS sequence"/>
</dbReference>
<evidence type="ECO:0000313" key="3">
    <source>
        <dbReference type="EMBL" id="KAL0183339.1"/>
    </source>
</evidence>
<dbReference type="AlphaFoldDB" id="A0ABD0QB01"/>
<evidence type="ECO:0000256" key="1">
    <source>
        <dbReference type="SAM" id="MobiDB-lite"/>
    </source>
</evidence>
<reference evidence="3 4" key="1">
    <citation type="submission" date="2024-05" db="EMBL/GenBank/DDBJ databases">
        <title>Genome sequencing and assembly of Indian major carp, Cirrhinus mrigala (Hamilton, 1822).</title>
        <authorList>
            <person name="Mohindra V."/>
            <person name="Chowdhury L.M."/>
            <person name="Lal K."/>
            <person name="Jena J.K."/>
        </authorList>
    </citation>
    <scope>NUCLEOTIDE SEQUENCE [LARGE SCALE GENOMIC DNA]</scope>
    <source>
        <strain evidence="3">CM1030</strain>
        <tissue evidence="3">Blood</tissue>
    </source>
</reference>
<evidence type="ECO:0000313" key="4">
    <source>
        <dbReference type="Proteomes" id="UP001529510"/>
    </source>
</evidence>
<keyword evidence="2" id="KW-0732">Signal</keyword>
<feature type="signal peptide" evidence="2">
    <location>
        <begin position="1"/>
        <end position="21"/>
    </location>
</feature>
<feature type="non-terminal residue" evidence="3">
    <location>
        <position position="1"/>
    </location>
</feature>
<keyword evidence="4" id="KW-1185">Reference proteome</keyword>
<feature type="compositionally biased region" description="Basic and acidic residues" evidence="1">
    <location>
        <begin position="37"/>
        <end position="46"/>
    </location>
</feature>
<evidence type="ECO:0008006" key="5">
    <source>
        <dbReference type="Google" id="ProtNLM"/>
    </source>
</evidence>
<dbReference type="EMBL" id="JAMKFB020000010">
    <property type="protein sequence ID" value="KAL0183339.1"/>
    <property type="molecule type" value="Genomic_DNA"/>
</dbReference>
<sequence length="314" mass="34613">VALTPCLRLSLLAVLLRETALKELFEQQQDGNIQPGRHSEPTEPRDSPQLPRKSSLHLEEPELPSEHQHMDGHHLHLSSCHECLELENSTILSVKFASVENIPDLPDDYADADEESVRKNASGKPPNVLVFTGGCEERFQKIRSLLEECVDTDSYVVYHLRPQQALSDPWLENALLLVLATDQTLAPQLQLRFLSYLSQGGKLLGLSSSLCPAGLALRPRDAQKDRICTLTFTKSDSTELRLSAVSSGSVYVRDGDGGGEVELWGEIDGRDGREMAIVRVTHGEDSGEAVLCQVITSSPRAHLLRPASPAYTTY</sequence>
<comment type="caution">
    <text evidence="3">The sequence shown here is derived from an EMBL/GenBank/DDBJ whole genome shotgun (WGS) entry which is preliminary data.</text>
</comment>
<feature type="region of interest" description="Disordered" evidence="1">
    <location>
        <begin position="27"/>
        <end position="54"/>
    </location>
</feature>
<gene>
    <name evidence="3" type="ORF">M9458_022714</name>
</gene>
<organism evidence="3 4">
    <name type="scientific">Cirrhinus mrigala</name>
    <name type="common">Mrigala</name>
    <dbReference type="NCBI Taxonomy" id="683832"/>
    <lineage>
        <taxon>Eukaryota</taxon>
        <taxon>Metazoa</taxon>
        <taxon>Chordata</taxon>
        <taxon>Craniata</taxon>
        <taxon>Vertebrata</taxon>
        <taxon>Euteleostomi</taxon>
        <taxon>Actinopterygii</taxon>
        <taxon>Neopterygii</taxon>
        <taxon>Teleostei</taxon>
        <taxon>Ostariophysi</taxon>
        <taxon>Cypriniformes</taxon>
        <taxon>Cyprinidae</taxon>
        <taxon>Labeoninae</taxon>
        <taxon>Labeonini</taxon>
        <taxon>Cirrhinus</taxon>
    </lineage>
</organism>
<feature type="non-terminal residue" evidence="3">
    <location>
        <position position="314"/>
    </location>
</feature>
<dbReference type="PANTHER" id="PTHR12835:SF5">
    <property type="entry name" value="BIOTIN--PROTEIN LIGASE"/>
    <property type="match status" value="1"/>
</dbReference>
<proteinExistence type="predicted"/>
<accession>A0ABD0QB01</accession>